<comment type="caution">
    <text evidence="2">The sequence shown here is derived from an EMBL/GenBank/DDBJ whole genome shotgun (WGS) entry which is preliminary data.</text>
</comment>
<protein>
    <submittedName>
        <fullName evidence="2">Uncharacterized protein</fullName>
    </submittedName>
</protein>
<keyword evidence="3" id="KW-1185">Reference proteome</keyword>
<evidence type="ECO:0000313" key="2">
    <source>
        <dbReference type="EMBL" id="KAJ7323270.1"/>
    </source>
</evidence>
<proteinExistence type="predicted"/>
<organism evidence="2 3">
    <name type="scientific">Mycena albidolilacea</name>
    <dbReference type="NCBI Taxonomy" id="1033008"/>
    <lineage>
        <taxon>Eukaryota</taxon>
        <taxon>Fungi</taxon>
        <taxon>Dikarya</taxon>
        <taxon>Basidiomycota</taxon>
        <taxon>Agaricomycotina</taxon>
        <taxon>Agaricomycetes</taxon>
        <taxon>Agaricomycetidae</taxon>
        <taxon>Agaricales</taxon>
        <taxon>Marasmiineae</taxon>
        <taxon>Mycenaceae</taxon>
        <taxon>Mycena</taxon>
    </lineage>
</organism>
<dbReference type="Pfam" id="PF08015">
    <property type="entry name" value="Pheromone"/>
    <property type="match status" value="1"/>
</dbReference>
<dbReference type="AlphaFoldDB" id="A0AAD7EI07"/>
<reference evidence="2" key="1">
    <citation type="submission" date="2023-03" db="EMBL/GenBank/DDBJ databases">
        <title>Massive genome expansion in bonnet fungi (Mycena s.s.) driven by repeated elements and novel gene families across ecological guilds.</title>
        <authorList>
            <consortium name="Lawrence Berkeley National Laboratory"/>
            <person name="Harder C.B."/>
            <person name="Miyauchi S."/>
            <person name="Viragh M."/>
            <person name="Kuo A."/>
            <person name="Thoen E."/>
            <person name="Andreopoulos B."/>
            <person name="Lu D."/>
            <person name="Skrede I."/>
            <person name="Drula E."/>
            <person name="Henrissat B."/>
            <person name="Morin E."/>
            <person name="Kohler A."/>
            <person name="Barry K."/>
            <person name="LaButti K."/>
            <person name="Morin E."/>
            <person name="Salamov A."/>
            <person name="Lipzen A."/>
            <person name="Mereny Z."/>
            <person name="Hegedus B."/>
            <person name="Baldrian P."/>
            <person name="Stursova M."/>
            <person name="Weitz H."/>
            <person name="Taylor A."/>
            <person name="Grigoriev I.V."/>
            <person name="Nagy L.G."/>
            <person name="Martin F."/>
            <person name="Kauserud H."/>
        </authorList>
    </citation>
    <scope>NUCLEOTIDE SEQUENCE</scope>
    <source>
        <strain evidence="2">CBHHK002</strain>
    </source>
</reference>
<dbReference type="InterPro" id="IPR012597">
    <property type="entry name" value="Pheromone"/>
</dbReference>
<dbReference type="GO" id="GO:0000772">
    <property type="term" value="F:mating pheromone activity"/>
    <property type="evidence" value="ECO:0007669"/>
    <property type="project" value="InterPro"/>
</dbReference>
<accession>A0AAD7EI07</accession>
<sequence>MDAFATIELTASVDSFAADPLCPTAAFASRGSDVDASDSAPRDEERTDGNYASSFCVPSHILHSYMTSVRLPFYTTPYPLRRFTSRHPNAMYPPPHLIPLRLSTRPPTFRYHYHYALAAF</sequence>
<name>A0AAD7EI07_9AGAR</name>
<evidence type="ECO:0000256" key="1">
    <source>
        <dbReference type="SAM" id="MobiDB-lite"/>
    </source>
</evidence>
<dbReference type="EMBL" id="JARIHO010000047">
    <property type="protein sequence ID" value="KAJ7323270.1"/>
    <property type="molecule type" value="Genomic_DNA"/>
</dbReference>
<dbReference type="GO" id="GO:0016020">
    <property type="term" value="C:membrane"/>
    <property type="evidence" value="ECO:0007669"/>
    <property type="project" value="InterPro"/>
</dbReference>
<evidence type="ECO:0000313" key="3">
    <source>
        <dbReference type="Proteomes" id="UP001218218"/>
    </source>
</evidence>
<dbReference type="Proteomes" id="UP001218218">
    <property type="component" value="Unassembled WGS sequence"/>
</dbReference>
<gene>
    <name evidence="2" type="ORF">DFH08DRAFT_1085473</name>
</gene>
<feature type="region of interest" description="Disordered" evidence="1">
    <location>
        <begin position="27"/>
        <end position="51"/>
    </location>
</feature>